<keyword evidence="7 9" id="KW-0720">Serine protease</keyword>
<evidence type="ECO:0000256" key="5">
    <source>
        <dbReference type="ARBA" id="ARBA00022729"/>
    </source>
</evidence>
<evidence type="ECO:0000256" key="2">
    <source>
        <dbReference type="ARBA" id="ARBA00011073"/>
    </source>
</evidence>
<comment type="similarity">
    <text evidence="2 9 10">Belongs to the peptidase S8 family.</text>
</comment>
<dbReference type="InterPro" id="IPR050131">
    <property type="entry name" value="Peptidase_S8_subtilisin-like"/>
</dbReference>
<evidence type="ECO:0000256" key="3">
    <source>
        <dbReference type="ARBA" id="ARBA00022525"/>
    </source>
</evidence>
<keyword evidence="3" id="KW-0964">Secreted</keyword>
<evidence type="ECO:0000256" key="6">
    <source>
        <dbReference type="ARBA" id="ARBA00022801"/>
    </source>
</evidence>
<feature type="active site" description="Charge relay system" evidence="9">
    <location>
        <position position="233"/>
    </location>
</feature>
<dbReference type="InterPro" id="IPR034176">
    <property type="entry name" value="Peptidases_S8_13"/>
</dbReference>
<dbReference type="InterPro" id="IPR000209">
    <property type="entry name" value="Peptidase_S8/S53_dom"/>
</dbReference>
<evidence type="ECO:0000256" key="4">
    <source>
        <dbReference type="ARBA" id="ARBA00022670"/>
    </source>
</evidence>
<comment type="subcellular location">
    <subcellularLocation>
        <location evidence="1">Secreted</location>
    </subcellularLocation>
</comment>
<dbReference type="Gene3D" id="3.40.50.200">
    <property type="entry name" value="Peptidase S8/S53 domain"/>
    <property type="match status" value="1"/>
</dbReference>
<keyword evidence="6 9" id="KW-0378">Hydrolase</keyword>
<evidence type="ECO:0000256" key="1">
    <source>
        <dbReference type="ARBA" id="ARBA00004613"/>
    </source>
</evidence>
<dbReference type="RefSeq" id="WP_005290297.1">
    <property type="nucleotide sequence ID" value="NZ_CM000961.1"/>
</dbReference>
<keyword evidence="4 9" id="KW-0645">Protease</keyword>
<dbReference type="PROSITE" id="PS00136">
    <property type="entry name" value="SUBTILASE_ASP"/>
    <property type="match status" value="1"/>
</dbReference>
<evidence type="ECO:0000259" key="13">
    <source>
        <dbReference type="Pfam" id="PF00082"/>
    </source>
</evidence>
<dbReference type="SUPFAM" id="SSF52743">
    <property type="entry name" value="Subtilisin-like"/>
    <property type="match status" value="1"/>
</dbReference>
<feature type="region of interest" description="Disordered" evidence="11">
    <location>
        <begin position="375"/>
        <end position="410"/>
    </location>
</feature>
<dbReference type="AlphaFoldDB" id="D7WD10"/>
<feature type="domain" description="Peptidase S8/S53" evidence="13">
    <location>
        <begin position="163"/>
        <end position="455"/>
    </location>
</feature>
<dbReference type="eggNOG" id="COG1404">
    <property type="taxonomic scope" value="Bacteria"/>
</dbReference>
<reference evidence="14" key="1">
    <citation type="submission" date="2010-06" db="EMBL/GenBank/DDBJ databases">
        <authorList>
            <person name="Muzny D."/>
            <person name="Qin X."/>
            <person name="Buhay C."/>
            <person name="Dugan-Rocha S."/>
            <person name="Ding Y."/>
            <person name="Chen G."/>
            <person name="Hawes A."/>
            <person name="Holder M."/>
            <person name="Jhangiani S."/>
            <person name="Johnson A."/>
            <person name="Khan Z."/>
            <person name="Li Z."/>
            <person name="Liu W."/>
            <person name="Liu X."/>
            <person name="Perez L."/>
            <person name="Shen H."/>
            <person name="Wang Q."/>
            <person name="Watt J."/>
            <person name="Xi L."/>
            <person name="Xin Y."/>
            <person name="Zhou J."/>
            <person name="Deng J."/>
            <person name="Jiang H."/>
            <person name="Liu Y."/>
            <person name="Qu J."/>
            <person name="Song X.-Z."/>
            <person name="Zhang L."/>
            <person name="Villasana D."/>
            <person name="Johnson A."/>
            <person name="Liu J."/>
            <person name="Liyanage D."/>
            <person name="Lorensuhewa L."/>
            <person name="Robinson T."/>
            <person name="Song A."/>
            <person name="Song B.-B."/>
            <person name="Dinh H."/>
            <person name="Thornton R."/>
            <person name="Coyle M."/>
            <person name="Francisco L."/>
            <person name="Jackson L."/>
            <person name="Javaid M."/>
            <person name="Korchina V."/>
            <person name="Kovar C."/>
            <person name="Mata R."/>
            <person name="Mathew T."/>
            <person name="Ngo R."/>
            <person name="Nguyen L."/>
            <person name="Nguyen N."/>
            <person name="Okwuonu G."/>
            <person name="Ongeri F."/>
            <person name="Pham C."/>
            <person name="Simmons D."/>
            <person name="Wilczek-Boney K."/>
            <person name="Hale W."/>
            <person name="Jakkamsetti A."/>
            <person name="Pham P."/>
            <person name="Ruth R."/>
            <person name="San Lucas F."/>
            <person name="Warren J."/>
            <person name="Zhang J."/>
            <person name="Zhao Z."/>
            <person name="Zhou C."/>
            <person name="Zhu D."/>
            <person name="Lee S."/>
            <person name="Bess C."/>
            <person name="Blankenburg K."/>
            <person name="Forbes L."/>
            <person name="Fu Q."/>
            <person name="Gubbala S."/>
            <person name="Hirani K."/>
            <person name="Jayaseelan J.C."/>
            <person name="Lara F."/>
            <person name="Munidasa M."/>
            <person name="Palculict T."/>
            <person name="Patil S."/>
            <person name="Pu L.-L."/>
            <person name="Saada N."/>
            <person name="Tang L."/>
            <person name="Weissenberger G."/>
            <person name="Zhu Y."/>
            <person name="Hemphill L."/>
            <person name="Shang Y."/>
            <person name="Youmans B."/>
            <person name="Ayvaz T."/>
            <person name="Ross M."/>
            <person name="Santibanez J."/>
            <person name="Aqrawi P."/>
            <person name="Gross S."/>
            <person name="Joshi V."/>
            <person name="Fowler G."/>
            <person name="Nazareth L."/>
            <person name="Reid J."/>
            <person name="Worley K."/>
            <person name="Petrosino J."/>
            <person name="Highlander S."/>
            <person name="Gibbs R."/>
        </authorList>
    </citation>
    <scope>NUCLEOTIDE SEQUENCE [LARGE SCALE GENOMIC DNA]</scope>
    <source>
        <strain evidence="14">ATCC 33030</strain>
    </source>
</reference>
<protein>
    <submittedName>
        <fullName evidence="14">Peptidase, S8/S53 family</fullName>
        <ecNumber evidence="14">3.4.21.-</ecNumber>
    </submittedName>
</protein>
<evidence type="ECO:0000313" key="15">
    <source>
        <dbReference type="Proteomes" id="UP000004208"/>
    </source>
</evidence>
<evidence type="ECO:0000256" key="7">
    <source>
        <dbReference type="ARBA" id="ARBA00022825"/>
    </source>
</evidence>
<sequence>MRHKKTAAVAVVPVSLVLLAAAQIPVAGAQDARITDAPRIDTQVQDDEAPTRFIVEFTEEPSAPEERASILNSATDDPLPEVTEVREREDGTSVVAADKRMSDEEVQEFIKDTQNSGKVAHIEEDVRMFPMAVNDPRMGQQWALNGMAGPSIESAWENAPKRGDGQTIAVLDTGITSHPDLDENVAGGYDFISSSKQARDGDGWDPDPRDEGDWGEAGICGGGGGRPSPSSWHGTHVAGTSAAVTDNGEGVASVAPNATLQPVRVMGPCGGYSSDIFDAMDWASGGTVRGAEDNPNPAGIINMSLGGPGTCSRYYQEVIDRVRSRGTVVVVAAGNENQNAANVSPASCSGVVTVAASGQRDEKASYSNYGESVDITAPGGDARQGGGILSTYNSGSKQPEQPNYGSLQGTSMATPFVSGVAALIRGENPDMSPEEVATRLRDTARPIKGSCEDCGSGIVDPAAAVGGQGGETPAVPKPGD</sequence>
<feature type="signal peptide" evidence="12">
    <location>
        <begin position="1"/>
        <end position="29"/>
    </location>
</feature>
<evidence type="ECO:0000256" key="11">
    <source>
        <dbReference type="SAM" id="MobiDB-lite"/>
    </source>
</evidence>
<dbReference type="CDD" id="cd07496">
    <property type="entry name" value="Peptidases_S8_13"/>
    <property type="match status" value="1"/>
</dbReference>
<dbReference type="EMBL" id="ACLJ02000003">
    <property type="protein sequence ID" value="EFK54041.1"/>
    <property type="molecule type" value="Genomic_DNA"/>
</dbReference>
<feature type="chain" id="PRO_5003108503" evidence="12">
    <location>
        <begin position="30"/>
        <end position="480"/>
    </location>
</feature>
<keyword evidence="8" id="KW-0865">Zymogen</keyword>
<dbReference type="InterPro" id="IPR036852">
    <property type="entry name" value="Peptidase_S8/S53_dom_sf"/>
</dbReference>
<feature type="active site" description="Charge relay system" evidence="9">
    <location>
        <position position="411"/>
    </location>
</feature>
<comment type="caution">
    <text evidence="14">The sequence shown here is derived from an EMBL/GenBank/DDBJ whole genome shotgun (WGS) entry which is preliminary data.</text>
</comment>
<dbReference type="FunFam" id="3.40.50.200:FF:000022">
    <property type="entry name" value="Extracellular protease"/>
    <property type="match status" value="1"/>
</dbReference>
<evidence type="ECO:0000313" key="14">
    <source>
        <dbReference type="EMBL" id="EFK54041.1"/>
    </source>
</evidence>
<dbReference type="EC" id="3.4.21.-" evidence="14"/>
<feature type="region of interest" description="Disordered" evidence="11">
    <location>
        <begin position="453"/>
        <end position="480"/>
    </location>
</feature>
<accession>D7WD10</accession>
<organism evidence="14 15">
    <name type="scientific">Corynebacterium genitalium ATCC 33030</name>
    <dbReference type="NCBI Taxonomy" id="585529"/>
    <lineage>
        <taxon>Bacteria</taxon>
        <taxon>Bacillati</taxon>
        <taxon>Actinomycetota</taxon>
        <taxon>Actinomycetes</taxon>
        <taxon>Mycobacteriales</taxon>
        <taxon>Corynebacteriaceae</taxon>
        <taxon>Corynebacterium</taxon>
    </lineage>
</organism>
<proteinExistence type="inferred from homology"/>
<dbReference type="PROSITE" id="PS51892">
    <property type="entry name" value="SUBTILASE"/>
    <property type="match status" value="1"/>
</dbReference>
<dbReference type="PANTHER" id="PTHR43806">
    <property type="entry name" value="PEPTIDASE S8"/>
    <property type="match status" value="1"/>
</dbReference>
<dbReference type="PANTHER" id="PTHR43806:SF11">
    <property type="entry name" value="CEREVISIN-RELATED"/>
    <property type="match status" value="1"/>
</dbReference>
<gene>
    <name evidence="14" type="ORF">HMPREF0291_11698</name>
</gene>
<dbReference type="GO" id="GO:0006508">
    <property type="term" value="P:proteolysis"/>
    <property type="evidence" value="ECO:0007669"/>
    <property type="project" value="UniProtKB-KW"/>
</dbReference>
<feature type="compositionally biased region" description="Polar residues" evidence="11">
    <location>
        <begin position="390"/>
        <end position="410"/>
    </location>
</feature>
<dbReference type="HOGENOM" id="CLU_011263_8_1_11"/>
<dbReference type="PRINTS" id="PR00723">
    <property type="entry name" value="SUBTILISIN"/>
</dbReference>
<evidence type="ECO:0000256" key="8">
    <source>
        <dbReference type="ARBA" id="ARBA00023145"/>
    </source>
</evidence>
<dbReference type="GO" id="GO:0005576">
    <property type="term" value="C:extracellular region"/>
    <property type="evidence" value="ECO:0007669"/>
    <property type="project" value="UniProtKB-SubCell"/>
</dbReference>
<evidence type="ECO:0000256" key="12">
    <source>
        <dbReference type="SAM" id="SignalP"/>
    </source>
</evidence>
<dbReference type="PROSITE" id="PS00138">
    <property type="entry name" value="SUBTILASE_SER"/>
    <property type="match status" value="1"/>
</dbReference>
<dbReference type="InterPro" id="IPR015500">
    <property type="entry name" value="Peptidase_S8_subtilisin-rel"/>
</dbReference>
<keyword evidence="5 12" id="KW-0732">Signal</keyword>
<evidence type="ECO:0000256" key="10">
    <source>
        <dbReference type="RuleBase" id="RU003355"/>
    </source>
</evidence>
<dbReference type="GO" id="GO:0004252">
    <property type="term" value="F:serine-type endopeptidase activity"/>
    <property type="evidence" value="ECO:0007669"/>
    <property type="project" value="UniProtKB-UniRule"/>
</dbReference>
<evidence type="ECO:0000256" key="9">
    <source>
        <dbReference type="PROSITE-ProRule" id="PRU01240"/>
    </source>
</evidence>
<dbReference type="InterPro" id="IPR023828">
    <property type="entry name" value="Peptidase_S8_Ser-AS"/>
</dbReference>
<keyword evidence="15" id="KW-1185">Reference proteome</keyword>
<dbReference type="InterPro" id="IPR023827">
    <property type="entry name" value="Peptidase_S8_Asp-AS"/>
</dbReference>
<dbReference type="STRING" id="585529.HMPREF0291_11698"/>
<dbReference type="Pfam" id="PF00082">
    <property type="entry name" value="Peptidase_S8"/>
    <property type="match status" value="1"/>
</dbReference>
<feature type="active site" description="Charge relay system" evidence="9">
    <location>
        <position position="172"/>
    </location>
</feature>
<dbReference type="Proteomes" id="UP000004208">
    <property type="component" value="Unassembled WGS sequence"/>
</dbReference>
<name>D7WD10_9CORY</name>